<dbReference type="InterPro" id="IPR001792">
    <property type="entry name" value="Acylphosphatase-like_dom"/>
</dbReference>
<sequence length="91" mass="10267">MRSCLHILVDGVVQGVGFRFFTERMAGRYGLSGWVRNLPDGRVEIEVEGEEGVLNAFMRDVRRGPPHAHVTNVQVNPRPATGHYDGFEVRF</sequence>
<dbReference type="PROSITE" id="PS51160">
    <property type="entry name" value="ACYLPHOSPHATASE_3"/>
    <property type="match status" value="1"/>
</dbReference>
<evidence type="ECO:0000256" key="4">
    <source>
        <dbReference type="PROSITE-ProRule" id="PRU00520"/>
    </source>
</evidence>
<evidence type="ECO:0000259" key="7">
    <source>
        <dbReference type="PROSITE" id="PS51160"/>
    </source>
</evidence>
<comment type="catalytic activity">
    <reaction evidence="3 4 5">
        <text>an acyl phosphate + H2O = a carboxylate + phosphate + H(+)</text>
        <dbReference type="Rhea" id="RHEA:14965"/>
        <dbReference type="ChEBI" id="CHEBI:15377"/>
        <dbReference type="ChEBI" id="CHEBI:15378"/>
        <dbReference type="ChEBI" id="CHEBI:29067"/>
        <dbReference type="ChEBI" id="CHEBI:43474"/>
        <dbReference type="ChEBI" id="CHEBI:59918"/>
        <dbReference type="EC" id="3.6.1.7"/>
    </reaction>
</comment>
<proteinExistence type="inferred from homology"/>
<evidence type="ECO:0000256" key="2">
    <source>
        <dbReference type="ARBA" id="ARBA00012150"/>
    </source>
</evidence>
<dbReference type="InterPro" id="IPR017968">
    <property type="entry name" value="Acylphosphatase_CS"/>
</dbReference>
<dbReference type="PANTHER" id="PTHR47268:SF4">
    <property type="entry name" value="ACYLPHOSPHATASE"/>
    <property type="match status" value="1"/>
</dbReference>
<dbReference type="SUPFAM" id="SSF54975">
    <property type="entry name" value="Acylphosphatase/BLUF domain-like"/>
    <property type="match status" value="1"/>
</dbReference>
<evidence type="ECO:0000256" key="3">
    <source>
        <dbReference type="ARBA" id="ARBA00047645"/>
    </source>
</evidence>
<dbReference type="Gene3D" id="3.30.70.100">
    <property type="match status" value="1"/>
</dbReference>
<reference evidence="8 9" key="1">
    <citation type="journal article" date="2016" name="Nat. Commun.">
        <title>Thousands of microbial genomes shed light on interconnected biogeochemical processes in an aquifer system.</title>
        <authorList>
            <person name="Anantharaman K."/>
            <person name="Brown C.T."/>
            <person name="Hug L.A."/>
            <person name="Sharon I."/>
            <person name="Castelle C.J."/>
            <person name="Probst A.J."/>
            <person name="Thomas B.C."/>
            <person name="Singh A."/>
            <person name="Wilkins M.J."/>
            <person name="Karaoz U."/>
            <person name="Brodie E.L."/>
            <person name="Williams K.H."/>
            <person name="Hubbard S.S."/>
            <person name="Banfield J.F."/>
        </authorList>
    </citation>
    <scope>NUCLEOTIDE SEQUENCE [LARGE SCALE GENOMIC DNA]</scope>
    <source>
        <strain evidence="9">RIFCSPLOWO2_12_FULL_64_10</strain>
    </source>
</reference>
<dbReference type="InterPro" id="IPR036046">
    <property type="entry name" value="Acylphosphatase-like_dom_sf"/>
</dbReference>
<accession>A0A1F6C394</accession>
<name>A0A1F6C394_HANXR</name>
<comment type="caution">
    <text evidence="8">The sequence shown here is derived from an EMBL/GenBank/DDBJ whole genome shotgun (WGS) entry which is preliminary data.</text>
</comment>
<gene>
    <name evidence="8" type="ORF">A3F84_21405</name>
</gene>
<feature type="active site" evidence="4">
    <location>
        <position position="37"/>
    </location>
</feature>
<dbReference type="AlphaFoldDB" id="A0A1F6C394"/>
<evidence type="ECO:0000313" key="9">
    <source>
        <dbReference type="Proteomes" id="UP000178606"/>
    </source>
</evidence>
<dbReference type="PROSITE" id="PS00151">
    <property type="entry name" value="ACYLPHOSPHATASE_2"/>
    <property type="match status" value="1"/>
</dbReference>
<keyword evidence="4 5" id="KW-0378">Hydrolase</keyword>
<dbReference type="PANTHER" id="PTHR47268">
    <property type="entry name" value="ACYLPHOSPHATASE"/>
    <property type="match status" value="1"/>
</dbReference>
<evidence type="ECO:0000256" key="6">
    <source>
        <dbReference type="RuleBase" id="RU004168"/>
    </source>
</evidence>
<dbReference type="Proteomes" id="UP000178606">
    <property type="component" value="Unassembled WGS sequence"/>
</dbReference>
<comment type="similarity">
    <text evidence="1 6">Belongs to the acylphosphatase family.</text>
</comment>
<dbReference type="GO" id="GO:0003998">
    <property type="term" value="F:acylphosphatase activity"/>
    <property type="evidence" value="ECO:0007669"/>
    <property type="project" value="UniProtKB-EC"/>
</dbReference>
<feature type="active site" evidence="4">
    <location>
        <position position="19"/>
    </location>
</feature>
<dbReference type="EC" id="3.6.1.7" evidence="2 4"/>
<dbReference type="InterPro" id="IPR020456">
    <property type="entry name" value="Acylphosphatase"/>
</dbReference>
<dbReference type="PROSITE" id="PS00150">
    <property type="entry name" value="ACYLPHOSPHATASE_1"/>
    <property type="match status" value="1"/>
</dbReference>
<dbReference type="Pfam" id="PF00708">
    <property type="entry name" value="Acylphosphatase"/>
    <property type="match status" value="1"/>
</dbReference>
<evidence type="ECO:0000256" key="1">
    <source>
        <dbReference type="ARBA" id="ARBA00005614"/>
    </source>
</evidence>
<dbReference type="EMBL" id="MFKF01000429">
    <property type="protein sequence ID" value="OGG43640.1"/>
    <property type="molecule type" value="Genomic_DNA"/>
</dbReference>
<feature type="domain" description="Acylphosphatase-like" evidence="7">
    <location>
        <begin position="4"/>
        <end position="91"/>
    </location>
</feature>
<evidence type="ECO:0000313" key="8">
    <source>
        <dbReference type="EMBL" id="OGG43640.1"/>
    </source>
</evidence>
<evidence type="ECO:0000256" key="5">
    <source>
        <dbReference type="RuleBase" id="RU000553"/>
    </source>
</evidence>
<organism evidence="8 9">
    <name type="scientific">Handelsmanbacteria sp. (strain RIFCSPLOWO2_12_FULL_64_10)</name>
    <dbReference type="NCBI Taxonomy" id="1817868"/>
    <lineage>
        <taxon>Bacteria</taxon>
        <taxon>Candidatus Handelsmaniibacteriota</taxon>
    </lineage>
</organism>
<protein>
    <recommendedName>
        <fullName evidence="2 4">Acylphosphatase</fullName>
        <ecNumber evidence="2 4">3.6.1.7</ecNumber>
    </recommendedName>
</protein>